<sequence>MAYLILSSGSIFVGRLEPAGPRRVVELNNTQDDEEVLVWAYEIASTIECDQRRRSAVYRHLHKCESKRSNPDEESDAVGVQRHTIYSPSVSGGGRALDFPTSDSYVTSNIELTVLSLRECTTKLLTEVSVIFHRSTEEKQLVFPVFRVCGPKSGFFSELSESEISRAVPGAV</sequence>
<keyword evidence="2" id="KW-1185">Reference proteome</keyword>
<comment type="caution">
    <text evidence="1">The sequence shown here is derived from an EMBL/GenBank/DDBJ whole genome shotgun (WGS) entry which is preliminary data.</text>
</comment>
<gene>
    <name evidence="1" type="ORF">PROFUN_08432</name>
</gene>
<protein>
    <submittedName>
        <fullName evidence="1">Uncharacterized protein</fullName>
    </submittedName>
</protein>
<dbReference type="InParanoid" id="A0A2P6NJV9"/>
<dbReference type="EMBL" id="MDYQ01000067">
    <property type="protein sequence ID" value="PRP84232.1"/>
    <property type="molecule type" value="Genomic_DNA"/>
</dbReference>
<name>A0A2P6NJV9_9EUKA</name>
<evidence type="ECO:0000313" key="2">
    <source>
        <dbReference type="Proteomes" id="UP000241769"/>
    </source>
</evidence>
<organism evidence="1 2">
    <name type="scientific">Planoprotostelium fungivorum</name>
    <dbReference type="NCBI Taxonomy" id="1890364"/>
    <lineage>
        <taxon>Eukaryota</taxon>
        <taxon>Amoebozoa</taxon>
        <taxon>Evosea</taxon>
        <taxon>Variosea</taxon>
        <taxon>Cavosteliida</taxon>
        <taxon>Cavosteliaceae</taxon>
        <taxon>Planoprotostelium</taxon>
    </lineage>
</organism>
<proteinExistence type="predicted"/>
<evidence type="ECO:0000313" key="1">
    <source>
        <dbReference type="EMBL" id="PRP84232.1"/>
    </source>
</evidence>
<dbReference type="AlphaFoldDB" id="A0A2P6NJV9"/>
<reference evidence="1 2" key="1">
    <citation type="journal article" date="2018" name="Genome Biol. Evol.">
        <title>Multiple Roots of Fruiting Body Formation in Amoebozoa.</title>
        <authorList>
            <person name="Hillmann F."/>
            <person name="Forbes G."/>
            <person name="Novohradska S."/>
            <person name="Ferling I."/>
            <person name="Riege K."/>
            <person name="Groth M."/>
            <person name="Westermann M."/>
            <person name="Marz M."/>
            <person name="Spaller T."/>
            <person name="Winckler T."/>
            <person name="Schaap P."/>
            <person name="Glockner G."/>
        </authorList>
    </citation>
    <scope>NUCLEOTIDE SEQUENCE [LARGE SCALE GENOMIC DNA]</scope>
    <source>
        <strain evidence="1 2">Jena</strain>
    </source>
</reference>
<accession>A0A2P6NJV9</accession>
<dbReference type="Proteomes" id="UP000241769">
    <property type="component" value="Unassembled WGS sequence"/>
</dbReference>